<keyword evidence="2" id="KW-1003">Cell membrane</keyword>
<feature type="transmembrane region" description="Helical" evidence="8">
    <location>
        <begin position="73"/>
        <end position="92"/>
    </location>
</feature>
<evidence type="ECO:0000313" key="11">
    <source>
        <dbReference type="Proteomes" id="UP000317998"/>
    </source>
</evidence>
<feature type="transmembrane region" description="Helical" evidence="8">
    <location>
        <begin position="174"/>
        <end position="193"/>
    </location>
</feature>
<feature type="transmembrane region" description="Helical" evidence="8">
    <location>
        <begin position="6"/>
        <end position="25"/>
    </location>
</feature>
<dbReference type="GO" id="GO:0044038">
    <property type="term" value="P:cell wall macromolecule biosynthetic process"/>
    <property type="evidence" value="ECO:0007669"/>
    <property type="project" value="TreeGrafter"/>
</dbReference>
<evidence type="ECO:0000259" key="9">
    <source>
        <dbReference type="Pfam" id="PF01370"/>
    </source>
</evidence>
<evidence type="ECO:0000256" key="4">
    <source>
        <dbReference type="ARBA" id="ARBA00022692"/>
    </source>
</evidence>
<feature type="binding site" evidence="7">
    <location>
        <position position="144"/>
    </location>
    <ligand>
        <name>Mg(2+)</name>
        <dbReference type="ChEBI" id="CHEBI:18420"/>
    </ligand>
</feature>
<feature type="binding site" evidence="7">
    <location>
        <position position="204"/>
    </location>
    <ligand>
        <name>Mg(2+)</name>
        <dbReference type="ChEBI" id="CHEBI:18420"/>
    </ligand>
</feature>
<dbReference type="EMBL" id="VFOM01000001">
    <property type="protein sequence ID" value="TQL48631.1"/>
    <property type="molecule type" value="Genomic_DNA"/>
</dbReference>
<dbReference type="RefSeq" id="WP_141880711.1">
    <property type="nucleotide sequence ID" value="NZ_VFOM01000001.1"/>
</dbReference>
<dbReference type="Pfam" id="PF00953">
    <property type="entry name" value="Glycos_transf_4"/>
    <property type="match status" value="1"/>
</dbReference>
<proteinExistence type="predicted"/>
<dbReference type="GO" id="GO:0046872">
    <property type="term" value="F:metal ion binding"/>
    <property type="evidence" value="ECO:0007669"/>
    <property type="project" value="UniProtKB-KW"/>
</dbReference>
<evidence type="ECO:0000256" key="3">
    <source>
        <dbReference type="ARBA" id="ARBA00022679"/>
    </source>
</evidence>
<evidence type="ECO:0000256" key="6">
    <source>
        <dbReference type="ARBA" id="ARBA00023136"/>
    </source>
</evidence>
<dbReference type="InterPro" id="IPR001509">
    <property type="entry name" value="Epimerase_deHydtase"/>
</dbReference>
<dbReference type="PANTHER" id="PTHR22926">
    <property type="entry name" value="PHOSPHO-N-ACETYLMURAMOYL-PENTAPEPTIDE-TRANSFERASE"/>
    <property type="match status" value="1"/>
</dbReference>
<keyword evidence="7" id="KW-0460">Magnesium</keyword>
<dbReference type="InterPro" id="IPR036291">
    <property type="entry name" value="NAD(P)-bd_dom_sf"/>
</dbReference>
<dbReference type="Gene3D" id="3.40.50.720">
    <property type="entry name" value="NAD(P)-binding Rossmann-like Domain"/>
    <property type="match status" value="1"/>
</dbReference>
<feature type="transmembrane region" description="Helical" evidence="8">
    <location>
        <begin position="104"/>
        <end position="120"/>
    </location>
</feature>
<organism evidence="10 11">
    <name type="scientific">Homoserinimonas aerilata</name>
    <dbReference type="NCBI Taxonomy" id="1162970"/>
    <lineage>
        <taxon>Bacteria</taxon>
        <taxon>Bacillati</taxon>
        <taxon>Actinomycetota</taxon>
        <taxon>Actinomycetes</taxon>
        <taxon>Micrococcales</taxon>
        <taxon>Microbacteriaceae</taxon>
        <taxon>Homoserinimonas</taxon>
    </lineage>
</organism>
<comment type="cofactor">
    <cofactor evidence="7">
        <name>Mg(2+)</name>
        <dbReference type="ChEBI" id="CHEBI:18420"/>
    </cofactor>
</comment>
<keyword evidence="7" id="KW-0479">Metal-binding</keyword>
<keyword evidence="11" id="KW-1185">Reference proteome</keyword>
<feature type="transmembrane region" description="Helical" evidence="8">
    <location>
        <begin position="45"/>
        <end position="67"/>
    </location>
</feature>
<dbReference type="GO" id="GO:0071555">
    <property type="term" value="P:cell wall organization"/>
    <property type="evidence" value="ECO:0007669"/>
    <property type="project" value="TreeGrafter"/>
</dbReference>
<sequence length="665" mass="68685">MIIGVGAGVCLVVSLLLPPLLRPLLRRVGVMDVPNGRSSHTTPTLRGAGLAALLALAVTFGVVLLLVDPRVESGAILLVLLVSLAAGVLGLCEDVWGVPVAIRAAIQLALGLGGALAAASLFGLDWWWVALFAVGIAGYINVANFMDGINGISGLHGGVVGGALAVAGAFTGEVWLAVAGVVIAAAFVGFLPWNFVRSGMFLGDVGSYLLGASIAITMTVAFARGVPLLALVAPISIYLVDAGVTLLRRVLRGEKWYEAHRSHVYQQLTGGGRPHAPVAIVVAVFSALAAAAGLLSLAGPQGGLIGGALVIVVALVYLGLPRLVGTEAAEVVALPESELPRNAVMDGPLRWAVVGASGFIGSAVVRALEAEGADVVEVKAPRLRVEGGASVPELLALAEKSELATKELADQLRGVDVVVNAAGLATPDASDAAPLFGANALLPVVLLTAAGLAGAMRVIHLSSAAVQGRTPQLDETATFRPFSAYSRSKALGEMALFARVEDASDGRSPELVVLRATSVQGVGRETTRQLRRLARSPLSSVAAPGDRPTVVSSVDGLVSFIRFVGSHISSVPTVVLQPWEGMTTAEVLHAAGGRAPRMLPKPLCRFFVSSGFLLATIVRPLQGGVRRVELMWFGQEQDAAWARRVGAEGVSFVVEAFQHGQDKLE</sequence>
<feature type="transmembrane region" description="Helical" evidence="8">
    <location>
        <begin position="149"/>
        <end position="168"/>
    </location>
</feature>
<dbReference type="GO" id="GO:0016780">
    <property type="term" value="F:phosphotransferase activity, for other substituted phosphate groups"/>
    <property type="evidence" value="ECO:0007669"/>
    <property type="project" value="InterPro"/>
</dbReference>
<evidence type="ECO:0000256" key="2">
    <source>
        <dbReference type="ARBA" id="ARBA00022475"/>
    </source>
</evidence>
<dbReference type="Proteomes" id="UP000317998">
    <property type="component" value="Unassembled WGS sequence"/>
</dbReference>
<gene>
    <name evidence="10" type="ORF">FB562_1729</name>
</gene>
<evidence type="ECO:0000256" key="8">
    <source>
        <dbReference type="SAM" id="Phobius"/>
    </source>
</evidence>
<feature type="domain" description="NAD-dependent epimerase/dehydratase" evidence="9">
    <location>
        <begin position="352"/>
        <end position="533"/>
    </location>
</feature>
<dbReference type="Pfam" id="PF01370">
    <property type="entry name" value="Epimerase"/>
    <property type="match status" value="1"/>
</dbReference>
<evidence type="ECO:0000256" key="1">
    <source>
        <dbReference type="ARBA" id="ARBA00004651"/>
    </source>
</evidence>
<feature type="transmembrane region" description="Helical" evidence="8">
    <location>
        <begin position="126"/>
        <end position="142"/>
    </location>
</feature>
<dbReference type="InterPro" id="IPR000715">
    <property type="entry name" value="Glycosyl_transferase_4"/>
</dbReference>
<feature type="transmembrane region" description="Helical" evidence="8">
    <location>
        <begin position="303"/>
        <end position="320"/>
    </location>
</feature>
<feature type="transmembrane region" description="Helical" evidence="8">
    <location>
        <begin position="205"/>
        <end position="222"/>
    </location>
</feature>
<comment type="caution">
    <text evidence="10">The sequence shown here is derived from an EMBL/GenBank/DDBJ whole genome shotgun (WGS) entry which is preliminary data.</text>
</comment>
<reference evidence="10 11" key="1">
    <citation type="submission" date="2019-06" db="EMBL/GenBank/DDBJ databases">
        <title>Sequencing the genomes of 1000 actinobacteria strains.</title>
        <authorList>
            <person name="Klenk H.-P."/>
        </authorList>
    </citation>
    <scope>NUCLEOTIDE SEQUENCE [LARGE SCALE GENOMIC DNA]</scope>
    <source>
        <strain evidence="10 11">DSM 26477</strain>
    </source>
</reference>
<dbReference type="SUPFAM" id="SSF51735">
    <property type="entry name" value="NAD(P)-binding Rossmann-fold domains"/>
    <property type="match status" value="1"/>
</dbReference>
<dbReference type="GO" id="GO:0005886">
    <property type="term" value="C:plasma membrane"/>
    <property type="evidence" value="ECO:0007669"/>
    <property type="project" value="UniProtKB-SubCell"/>
</dbReference>
<evidence type="ECO:0000256" key="5">
    <source>
        <dbReference type="ARBA" id="ARBA00022989"/>
    </source>
</evidence>
<keyword evidence="3 10" id="KW-0808">Transferase</keyword>
<name>A0A542YKP9_9MICO</name>
<keyword evidence="5 8" id="KW-1133">Transmembrane helix</keyword>
<evidence type="ECO:0000256" key="7">
    <source>
        <dbReference type="PIRSR" id="PIRSR600715-1"/>
    </source>
</evidence>
<keyword evidence="4 8" id="KW-0812">Transmembrane</keyword>
<comment type="subcellular location">
    <subcellularLocation>
        <location evidence="1">Cell membrane</location>
        <topology evidence="1">Multi-pass membrane protein</topology>
    </subcellularLocation>
</comment>
<dbReference type="AlphaFoldDB" id="A0A542YKP9"/>
<dbReference type="OrthoDB" id="9783652at2"/>
<protein>
    <submittedName>
        <fullName evidence="10">UDP-N-acetylmuramyl pentapeptide phosphotransferase/UDP-N-acetylglucosamine-1-phosphate transferase</fullName>
    </submittedName>
</protein>
<evidence type="ECO:0000313" key="10">
    <source>
        <dbReference type="EMBL" id="TQL48631.1"/>
    </source>
</evidence>
<keyword evidence="6 8" id="KW-0472">Membrane</keyword>
<dbReference type="PANTHER" id="PTHR22926:SF3">
    <property type="entry name" value="UNDECAPRENYL-PHOSPHATE ALPHA-N-ACETYLGLUCOSAMINYL 1-PHOSPHATE TRANSFERASE"/>
    <property type="match status" value="1"/>
</dbReference>
<dbReference type="GO" id="GO:0009103">
    <property type="term" value="P:lipopolysaccharide biosynthetic process"/>
    <property type="evidence" value="ECO:0007669"/>
    <property type="project" value="TreeGrafter"/>
</dbReference>
<accession>A0A542YKP9</accession>
<feature type="transmembrane region" description="Helical" evidence="8">
    <location>
        <begin position="276"/>
        <end position="297"/>
    </location>
</feature>